<feature type="region of interest" description="Disordered" evidence="1">
    <location>
        <begin position="203"/>
        <end position="262"/>
    </location>
</feature>
<sequence length="284" mass="28190">MHTVLALAVLLCGSALAQILTTDVSLTTSILLLPDQSGTMEASVINVVGNGTILGLSCPDASLVPRRVKRAASSPDSSDAIGQCAYTEMDDPTMTITEGVSGTATTLDIATVIVEDSINGNPSSQTTVDVSSSGSLHCHFLGTTAAACTEFQNAALTVEAPDATSKSSAARSETEPFTTTLGPDVISWVQIVITAGQQKLLSASPTLGSTSNSTTNGAFSTSGGASSSLGSMSSGGTSSTSKGAPSSTESAPPKSTSNVAGDNVAGVGITGAILAGVMGFFMAI</sequence>
<reference evidence="3" key="1">
    <citation type="journal article" date="2020" name="Stud. Mycol.">
        <title>101 Dothideomycetes genomes: a test case for predicting lifestyles and emergence of pathogens.</title>
        <authorList>
            <person name="Haridas S."/>
            <person name="Albert R."/>
            <person name="Binder M."/>
            <person name="Bloem J."/>
            <person name="Labutti K."/>
            <person name="Salamov A."/>
            <person name="Andreopoulos B."/>
            <person name="Baker S."/>
            <person name="Barry K."/>
            <person name="Bills G."/>
            <person name="Bluhm B."/>
            <person name="Cannon C."/>
            <person name="Castanera R."/>
            <person name="Culley D."/>
            <person name="Daum C."/>
            <person name="Ezra D."/>
            <person name="Gonzalez J."/>
            <person name="Henrissat B."/>
            <person name="Kuo A."/>
            <person name="Liang C."/>
            <person name="Lipzen A."/>
            <person name="Lutzoni F."/>
            <person name="Magnuson J."/>
            <person name="Mondo S."/>
            <person name="Nolan M."/>
            <person name="Ohm R."/>
            <person name="Pangilinan J."/>
            <person name="Park H.-J."/>
            <person name="Ramirez L."/>
            <person name="Alfaro M."/>
            <person name="Sun H."/>
            <person name="Tritt A."/>
            <person name="Yoshinaga Y."/>
            <person name="Zwiers L.-H."/>
            <person name="Turgeon B."/>
            <person name="Goodwin S."/>
            <person name="Spatafora J."/>
            <person name="Crous P."/>
            <person name="Grigoriev I."/>
        </authorList>
    </citation>
    <scope>NUCLEOTIDE SEQUENCE</scope>
    <source>
        <strain evidence="3">Tuck. ex Michener</strain>
    </source>
</reference>
<accession>A0A6A6HBC6</accession>
<feature type="chain" id="PRO_5025615283" description="GPI anchored protein" evidence="2">
    <location>
        <begin position="18"/>
        <end position="284"/>
    </location>
</feature>
<evidence type="ECO:0000256" key="2">
    <source>
        <dbReference type="SAM" id="SignalP"/>
    </source>
</evidence>
<dbReference type="EMBL" id="ML991796">
    <property type="protein sequence ID" value="KAF2234800.1"/>
    <property type="molecule type" value="Genomic_DNA"/>
</dbReference>
<organism evidence="3 4">
    <name type="scientific">Viridothelium virens</name>
    <name type="common">Speckled blister lichen</name>
    <name type="synonym">Trypethelium virens</name>
    <dbReference type="NCBI Taxonomy" id="1048519"/>
    <lineage>
        <taxon>Eukaryota</taxon>
        <taxon>Fungi</taxon>
        <taxon>Dikarya</taxon>
        <taxon>Ascomycota</taxon>
        <taxon>Pezizomycotina</taxon>
        <taxon>Dothideomycetes</taxon>
        <taxon>Dothideomycetes incertae sedis</taxon>
        <taxon>Trypetheliales</taxon>
        <taxon>Trypetheliaceae</taxon>
        <taxon>Viridothelium</taxon>
    </lineage>
</organism>
<proteinExistence type="predicted"/>
<evidence type="ECO:0000313" key="4">
    <source>
        <dbReference type="Proteomes" id="UP000800092"/>
    </source>
</evidence>
<evidence type="ECO:0000313" key="3">
    <source>
        <dbReference type="EMBL" id="KAF2234800.1"/>
    </source>
</evidence>
<dbReference type="OrthoDB" id="3968551at2759"/>
<protein>
    <recommendedName>
        <fullName evidence="5">GPI anchored protein</fullName>
    </recommendedName>
</protein>
<dbReference type="AlphaFoldDB" id="A0A6A6HBC6"/>
<gene>
    <name evidence="3" type="ORF">EV356DRAFT_501391</name>
</gene>
<keyword evidence="2" id="KW-0732">Signal</keyword>
<name>A0A6A6HBC6_VIRVR</name>
<feature type="compositionally biased region" description="Low complexity" evidence="1">
    <location>
        <begin position="204"/>
        <end position="250"/>
    </location>
</feature>
<feature type="signal peptide" evidence="2">
    <location>
        <begin position="1"/>
        <end position="17"/>
    </location>
</feature>
<keyword evidence="4" id="KW-1185">Reference proteome</keyword>
<dbReference type="Proteomes" id="UP000800092">
    <property type="component" value="Unassembled WGS sequence"/>
</dbReference>
<evidence type="ECO:0008006" key="5">
    <source>
        <dbReference type="Google" id="ProtNLM"/>
    </source>
</evidence>
<evidence type="ECO:0000256" key="1">
    <source>
        <dbReference type="SAM" id="MobiDB-lite"/>
    </source>
</evidence>